<gene>
    <name evidence="1" type="ORF">C6Y40_21420</name>
</gene>
<comment type="caution">
    <text evidence="1">The sequence shown here is derived from an EMBL/GenBank/DDBJ whole genome shotgun (WGS) entry which is preliminary data.</text>
</comment>
<accession>A0A2S9V4V8</accession>
<proteinExistence type="predicted"/>
<sequence length="143" mass="15999">MKRLQSYNKAVIGTFFASLRFGVATPLYPKTTLHKKCPIQRRYTFMEEPEYMSYSKYKSKAANEKHANLMISLSEKIVWAVLAVPITYLAKSDAGQYLQGDWVGPYIAIGSTLGLMAIGFQKAGFAILDEVSAKESESDEKNV</sequence>
<dbReference type="EMBL" id="PVNP01000204">
    <property type="protein sequence ID" value="PRO71506.1"/>
    <property type="molecule type" value="Genomic_DNA"/>
</dbReference>
<evidence type="ECO:0000313" key="1">
    <source>
        <dbReference type="EMBL" id="PRO71506.1"/>
    </source>
</evidence>
<dbReference type="Proteomes" id="UP000238949">
    <property type="component" value="Unassembled WGS sequence"/>
</dbReference>
<name>A0A2S9V4V8_9ALTE</name>
<protein>
    <submittedName>
        <fullName evidence="1">Uncharacterized protein</fullName>
    </submittedName>
</protein>
<organism evidence="1 2">
    <name type="scientific">Alteromonas alba</name>
    <dbReference type="NCBI Taxonomy" id="2079529"/>
    <lineage>
        <taxon>Bacteria</taxon>
        <taxon>Pseudomonadati</taxon>
        <taxon>Pseudomonadota</taxon>
        <taxon>Gammaproteobacteria</taxon>
        <taxon>Alteromonadales</taxon>
        <taxon>Alteromonadaceae</taxon>
        <taxon>Alteromonas/Salinimonas group</taxon>
        <taxon>Alteromonas</taxon>
    </lineage>
</organism>
<evidence type="ECO:0000313" key="2">
    <source>
        <dbReference type="Proteomes" id="UP000238949"/>
    </source>
</evidence>
<dbReference type="AlphaFoldDB" id="A0A2S9V4V8"/>
<reference evidence="2" key="1">
    <citation type="journal article" date="2020" name="Int. J. Syst. Evol. Microbiol.">
        <title>Alteromonas alba sp. nov., a marine bacterium isolated from the seawater of the West Pacific Ocean.</title>
        <authorList>
            <person name="Sun C."/>
            <person name="Wu Y.-H."/>
            <person name="Xamxidin M."/>
            <person name="Cheng H."/>
            <person name="Xu X.-W."/>
        </authorList>
    </citation>
    <scope>NUCLEOTIDE SEQUENCE [LARGE SCALE GENOMIC DNA]</scope>
    <source>
        <strain evidence="2">190</strain>
    </source>
</reference>
<keyword evidence="2" id="KW-1185">Reference proteome</keyword>